<dbReference type="CDD" id="cd00077">
    <property type="entry name" value="HDc"/>
    <property type="match status" value="1"/>
</dbReference>
<keyword evidence="3 9" id="KW-0479">Metal-binding</keyword>
<feature type="region of interest" description="Disordered" evidence="11">
    <location>
        <begin position="435"/>
        <end position="459"/>
    </location>
</feature>
<dbReference type="FunFam" id="1.10.1300.10:FF:000006">
    <property type="entry name" value="Phosphodiesterase 9A"/>
    <property type="match status" value="1"/>
</dbReference>
<dbReference type="GO" id="GO:0007165">
    <property type="term" value="P:signal transduction"/>
    <property type="evidence" value="ECO:0007669"/>
    <property type="project" value="InterPro"/>
</dbReference>
<feature type="binding site" evidence="8">
    <location>
        <position position="337"/>
    </location>
    <ligand>
        <name>AMP</name>
        <dbReference type="ChEBI" id="CHEBI:456215"/>
    </ligand>
</feature>
<dbReference type="GO" id="GO:0046872">
    <property type="term" value="F:metal ion binding"/>
    <property type="evidence" value="ECO:0007669"/>
    <property type="project" value="UniProtKB-KW"/>
</dbReference>
<keyword evidence="4 10" id="KW-0378">Hydrolase</keyword>
<dbReference type="Pfam" id="PF00233">
    <property type="entry name" value="PDEase_I"/>
    <property type="match status" value="1"/>
</dbReference>
<dbReference type="PROSITE" id="PS51845">
    <property type="entry name" value="PDEASE_I_2"/>
    <property type="match status" value="1"/>
</dbReference>
<dbReference type="EC" id="3.1.4.-" evidence="10"/>
<protein>
    <recommendedName>
        <fullName evidence="10">Phosphodiesterase</fullName>
        <ecNumber evidence="10">3.1.4.-</ecNumber>
    </recommendedName>
</protein>
<evidence type="ECO:0000259" key="13">
    <source>
        <dbReference type="PROSITE" id="PS51845"/>
    </source>
</evidence>
<comment type="caution">
    <text evidence="14">The sequence shown here is derived from an EMBL/GenBank/DDBJ whole genome shotgun (WGS) entry which is preliminary data.</text>
</comment>
<dbReference type="PROSITE" id="PS00126">
    <property type="entry name" value="PDEASE_I_1"/>
    <property type="match status" value="1"/>
</dbReference>
<reference evidence="14" key="1">
    <citation type="submission" date="2018-11" db="EMBL/GenBank/DDBJ databases">
        <authorList>
            <person name="Alioto T."/>
            <person name="Alioto T."/>
        </authorList>
    </citation>
    <scope>NUCLEOTIDE SEQUENCE</scope>
</reference>
<evidence type="ECO:0000256" key="1">
    <source>
        <dbReference type="ARBA" id="ARBA00000583"/>
    </source>
</evidence>
<feature type="binding site" evidence="8">
    <location>
        <position position="388"/>
    </location>
    <ligand>
        <name>AMP</name>
        <dbReference type="ChEBI" id="CHEBI:456215"/>
    </ligand>
</feature>
<evidence type="ECO:0000256" key="2">
    <source>
        <dbReference type="ARBA" id="ARBA00022535"/>
    </source>
</evidence>
<evidence type="ECO:0000256" key="8">
    <source>
        <dbReference type="PIRSR" id="PIRSR623088-2"/>
    </source>
</evidence>
<feature type="binding site" evidence="8">
    <location>
        <position position="228"/>
    </location>
    <ligand>
        <name>AMP</name>
        <dbReference type="ChEBI" id="CHEBI:456215"/>
    </ligand>
</feature>
<dbReference type="InterPro" id="IPR023088">
    <property type="entry name" value="PDEase"/>
</dbReference>
<dbReference type="InterPro" id="IPR003607">
    <property type="entry name" value="HD/PDEase_dom"/>
</dbReference>
<keyword evidence="12" id="KW-0732">Signal</keyword>
<evidence type="ECO:0000256" key="4">
    <source>
        <dbReference type="ARBA" id="ARBA00022801"/>
    </source>
</evidence>
<evidence type="ECO:0000313" key="15">
    <source>
        <dbReference type="Proteomes" id="UP000596742"/>
    </source>
</evidence>
<feature type="binding site" evidence="9">
    <location>
        <position position="228"/>
    </location>
    <ligand>
        <name>Zn(2+)</name>
        <dbReference type="ChEBI" id="CHEBI:29105"/>
        <label>2</label>
    </ligand>
</feature>
<dbReference type="Gene3D" id="1.10.1300.10">
    <property type="entry name" value="3'5'-cyclic nucleotide phosphodiesterase, catalytic domain"/>
    <property type="match status" value="1"/>
</dbReference>
<dbReference type="PANTHER" id="PTHR11347">
    <property type="entry name" value="CYCLIC NUCLEOTIDE PHOSPHODIESTERASE"/>
    <property type="match status" value="1"/>
</dbReference>
<evidence type="ECO:0000313" key="14">
    <source>
        <dbReference type="EMBL" id="VDI17987.1"/>
    </source>
</evidence>
<feature type="binding site" evidence="9">
    <location>
        <position position="337"/>
    </location>
    <ligand>
        <name>Zn(2+)</name>
        <dbReference type="ChEBI" id="CHEBI:29105"/>
        <label>1</label>
    </ligand>
</feature>
<comment type="similarity">
    <text evidence="6">Belongs to the cyclic nucleotide phosphodiesterase family. PDE9 subfamily.</text>
</comment>
<feature type="binding site" evidence="8">
    <location>
        <begin position="187"/>
        <end position="191"/>
    </location>
    <ligand>
        <name>AMP</name>
        <dbReference type="ChEBI" id="CHEBI:456215"/>
    </ligand>
</feature>
<evidence type="ECO:0000256" key="5">
    <source>
        <dbReference type="ARBA" id="ARBA00037913"/>
    </source>
</evidence>
<accession>A0A8B6DFM3</accession>
<dbReference type="Proteomes" id="UP000596742">
    <property type="component" value="Unassembled WGS sequence"/>
</dbReference>
<feature type="compositionally biased region" description="Polar residues" evidence="11">
    <location>
        <begin position="444"/>
        <end position="459"/>
    </location>
</feature>
<dbReference type="InterPro" id="IPR002073">
    <property type="entry name" value="PDEase_catalytic_dom"/>
</dbReference>
<evidence type="ECO:0000256" key="12">
    <source>
        <dbReference type="SAM" id="SignalP"/>
    </source>
</evidence>
<dbReference type="AlphaFoldDB" id="A0A8B6DFM3"/>
<feature type="active site" description="Proton donor" evidence="7">
    <location>
        <position position="187"/>
    </location>
</feature>
<keyword evidence="2" id="KW-0140">cGMP</keyword>
<dbReference type="OrthoDB" id="546632at2759"/>
<gene>
    <name evidence="14" type="ORF">MGAL_10B048201</name>
</gene>
<evidence type="ECO:0000256" key="3">
    <source>
        <dbReference type="ARBA" id="ARBA00022723"/>
    </source>
</evidence>
<dbReference type="InterPro" id="IPR023174">
    <property type="entry name" value="PDEase_CS"/>
</dbReference>
<dbReference type="GO" id="GO:0047555">
    <property type="term" value="F:3',5'-cyclic-GMP phosphodiesterase activity"/>
    <property type="evidence" value="ECO:0007669"/>
    <property type="project" value="UniProtKB-EC"/>
</dbReference>
<feature type="chain" id="PRO_5032300302" description="Phosphodiesterase" evidence="12">
    <location>
        <begin position="28"/>
        <end position="459"/>
    </location>
</feature>
<feature type="domain" description="PDEase" evidence="13">
    <location>
        <begin position="101"/>
        <end position="432"/>
    </location>
</feature>
<comment type="catalytic activity">
    <reaction evidence="1">
        <text>3',5'-cyclic GMP + H2O = GMP + H(+)</text>
        <dbReference type="Rhea" id="RHEA:16957"/>
        <dbReference type="ChEBI" id="CHEBI:15377"/>
        <dbReference type="ChEBI" id="CHEBI:15378"/>
        <dbReference type="ChEBI" id="CHEBI:57746"/>
        <dbReference type="ChEBI" id="CHEBI:58115"/>
        <dbReference type="EC" id="3.1.4.35"/>
    </reaction>
</comment>
<feature type="binding site" evidence="9">
    <location>
        <position position="227"/>
    </location>
    <ligand>
        <name>Zn(2+)</name>
        <dbReference type="ChEBI" id="CHEBI:29105"/>
        <label>1</label>
    </ligand>
</feature>
<evidence type="ECO:0000256" key="11">
    <source>
        <dbReference type="SAM" id="MobiDB-lite"/>
    </source>
</evidence>
<dbReference type="SUPFAM" id="SSF109604">
    <property type="entry name" value="HD-domain/PDEase-like"/>
    <property type="match status" value="1"/>
</dbReference>
<dbReference type="PRINTS" id="PR00387">
    <property type="entry name" value="PDIESTERASE1"/>
</dbReference>
<feature type="binding site" evidence="9">
    <location>
        <position position="228"/>
    </location>
    <ligand>
        <name>Zn(2+)</name>
        <dbReference type="ChEBI" id="CHEBI:29105"/>
        <label>1</label>
    </ligand>
</feature>
<evidence type="ECO:0000256" key="7">
    <source>
        <dbReference type="PIRSR" id="PIRSR623088-1"/>
    </source>
</evidence>
<evidence type="ECO:0000256" key="9">
    <source>
        <dbReference type="PIRSR" id="PIRSR623088-3"/>
    </source>
</evidence>
<name>A0A8B6DFM3_MYTGA</name>
<dbReference type="InterPro" id="IPR036971">
    <property type="entry name" value="PDEase_catalytic_dom_sf"/>
</dbReference>
<comment type="pathway">
    <text evidence="5">Purine metabolism; 3',5'-cyclic GMP degradation; GMP from 3',5'-cyclic GMP: step 1/1.</text>
</comment>
<sequence length="459" mass="53370">MLIIPKPIKLITLKFVVLISLAKLVVTQSVNCPCESQSLCRINHFTNHREVTVITEKKSDFKKWTWEGIHNVIHIVDDTESEDEADLMCYTHSKKANYGILGRSIESVLLIILQSLVKFQVDVTDEVREYLRKPTFDNWQWDDPEMLILLRQMYIDLNLVSNLNIEMPILHNWLYEIYRNYNQVPFHNFKHCFMVAQMMYGLIWLIDLPSLLDDIEIFILLTSAICHDLDHPGYNNAYQINAKTELALRYNDISPLENHHCSVAFEVLEKRHCNVMRNLSKDQYKRVREGMIRCILATDMAKHNEILNNFKSCTPSFDFNNKDHKALLLMVLLKIADISNECRPLDVAEPWLECLLQEFFNQSDIEKLEGLPVAPFMDREKVTKSSSQIGFIKFALLPLFEALGQLFPVIEKDIIGPVRNALEYYTDMQRALEEEKKKKDAESSKNGITKSNSQNKVPV</sequence>
<comment type="cofactor">
    <cofactor evidence="10">
        <name>a divalent metal cation</name>
        <dbReference type="ChEBI" id="CHEBI:60240"/>
    </cofactor>
    <text evidence="10">Binds 2 divalent metal cations per subunit. Site 1 may preferentially bind zinc ions, while site 2 has a preference for magnesium and/or manganese ions.</text>
</comment>
<keyword evidence="15" id="KW-1185">Reference proteome</keyword>
<proteinExistence type="inferred from homology"/>
<feature type="binding site" evidence="9">
    <location>
        <position position="191"/>
    </location>
    <ligand>
        <name>Zn(2+)</name>
        <dbReference type="ChEBI" id="CHEBI:29105"/>
        <label>1</label>
    </ligand>
</feature>
<feature type="signal peptide" evidence="12">
    <location>
        <begin position="1"/>
        <end position="27"/>
    </location>
</feature>
<dbReference type="SMART" id="SM00471">
    <property type="entry name" value="HDc"/>
    <property type="match status" value="1"/>
</dbReference>
<evidence type="ECO:0000256" key="10">
    <source>
        <dbReference type="RuleBase" id="RU363067"/>
    </source>
</evidence>
<dbReference type="EMBL" id="UYJE01003287">
    <property type="protein sequence ID" value="VDI17987.1"/>
    <property type="molecule type" value="Genomic_DNA"/>
</dbReference>
<evidence type="ECO:0000256" key="6">
    <source>
        <dbReference type="ARBA" id="ARBA00061167"/>
    </source>
</evidence>
<organism evidence="14 15">
    <name type="scientific">Mytilus galloprovincialis</name>
    <name type="common">Mediterranean mussel</name>
    <dbReference type="NCBI Taxonomy" id="29158"/>
    <lineage>
        <taxon>Eukaryota</taxon>
        <taxon>Metazoa</taxon>
        <taxon>Spiralia</taxon>
        <taxon>Lophotrochozoa</taxon>
        <taxon>Mollusca</taxon>
        <taxon>Bivalvia</taxon>
        <taxon>Autobranchia</taxon>
        <taxon>Pteriomorphia</taxon>
        <taxon>Mytilida</taxon>
        <taxon>Mytiloidea</taxon>
        <taxon>Mytilidae</taxon>
        <taxon>Mytilinae</taxon>
        <taxon>Mytilus</taxon>
    </lineage>
</organism>